<gene>
    <name evidence="1" type="ORF">TNCV_4990151</name>
</gene>
<accession>A0A8X7BH34</accession>
<organism evidence="1 2">
    <name type="scientific">Trichonephila clavipes</name>
    <name type="common">Golden silk orbweaver</name>
    <name type="synonym">Nephila clavipes</name>
    <dbReference type="NCBI Taxonomy" id="2585209"/>
    <lineage>
        <taxon>Eukaryota</taxon>
        <taxon>Metazoa</taxon>
        <taxon>Ecdysozoa</taxon>
        <taxon>Arthropoda</taxon>
        <taxon>Chelicerata</taxon>
        <taxon>Arachnida</taxon>
        <taxon>Araneae</taxon>
        <taxon>Araneomorphae</taxon>
        <taxon>Entelegynae</taxon>
        <taxon>Araneoidea</taxon>
        <taxon>Nephilidae</taxon>
        <taxon>Trichonephila</taxon>
    </lineage>
</organism>
<protein>
    <submittedName>
        <fullName evidence="1">Uncharacterized protein</fullName>
    </submittedName>
</protein>
<evidence type="ECO:0000313" key="2">
    <source>
        <dbReference type="Proteomes" id="UP000887159"/>
    </source>
</evidence>
<dbReference type="EMBL" id="BMAU01021398">
    <property type="protein sequence ID" value="GFY31456.1"/>
    <property type="molecule type" value="Genomic_DNA"/>
</dbReference>
<reference evidence="1" key="1">
    <citation type="submission" date="2020-08" db="EMBL/GenBank/DDBJ databases">
        <title>Multicomponent nature underlies the extraordinary mechanical properties of spider dragline silk.</title>
        <authorList>
            <person name="Kono N."/>
            <person name="Nakamura H."/>
            <person name="Mori M."/>
            <person name="Yoshida Y."/>
            <person name="Ohtoshi R."/>
            <person name="Malay A.D."/>
            <person name="Moran D.A.P."/>
            <person name="Tomita M."/>
            <person name="Numata K."/>
            <person name="Arakawa K."/>
        </authorList>
    </citation>
    <scope>NUCLEOTIDE SEQUENCE</scope>
</reference>
<keyword evidence="2" id="KW-1185">Reference proteome</keyword>
<proteinExistence type="predicted"/>
<dbReference type="Proteomes" id="UP000887159">
    <property type="component" value="Unassembled WGS sequence"/>
</dbReference>
<name>A0A8X7BH34_TRICX</name>
<evidence type="ECO:0000313" key="1">
    <source>
        <dbReference type="EMBL" id="GFY31456.1"/>
    </source>
</evidence>
<sequence length="125" mass="13960">MNRAHGSQVVKESDRGWHCHEFEPSTTKDPPCRAVMHVNSVKSSNVFPLVNVANAGGLEVACLLRKPKGRITRTFSAQLFRPIFCQIGGVWVAVNETTCSDVSRALSPHCKITRRFFCFGKRKSK</sequence>
<comment type="caution">
    <text evidence="1">The sequence shown here is derived from an EMBL/GenBank/DDBJ whole genome shotgun (WGS) entry which is preliminary data.</text>
</comment>
<dbReference type="AlphaFoldDB" id="A0A8X7BH34"/>